<keyword evidence="2" id="KW-1185">Reference proteome</keyword>
<gene>
    <name evidence="1" type="ORF">M9H77_17098</name>
</gene>
<protein>
    <submittedName>
        <fullName evidence="1">Uncharacterized protein</fullName>
    </submittedName>
</protein>
<sequence length="152" mass="17419">MEFVDSPGCRSVAKILQNNNTKILNTGALDSLVMLMNTAPGVVPPLSNLIHTRTHWSRQVYQATVIQKEAAEHQSCDIEVRLRKFESIRKGQNPKYNRTLREQKLELLGIEAVLRFNRVEDWKGFKIKYLVPRGSLEELKGFNCAVCKENLH</sequence>
<comment type="caution">
    <text evidence="1">The sequence shown here is derived from an EMBL/GenBank/DDBJ whole genome shotgun (WGS) entry which is preliminary data.</text>
</comment>
<evidence type="ECO:0000313" key="1">
    <source>
        <dbReference type="EMBL" id="KAI5667245.1"/>
    </source>
</evidence>
<evidence type="ECO:0000313" key="2">
    <source>
        <dbReference type="Proteomes" id="UP001060085"/>
    </source>
</evidence>
<organism evidence="1 2">
    <name type="scientific">Catharanthus roseus</name>
    <name type="common">Madagascar periwinkle</name>
    <name type="synonym">Vinca rosea</name>
    <dbReference type="NCBI Taxonomy" id="4058"/>
    <lineage>
        <taxon>Eukaryota</taxon>
        <taxon>Viridiplantae</taxon>
        <taxon>Streptophyta</taxon>
        <taxon>Embryophyta</taxon>
        <taxon>Tracheophyta</taxon>
        <taxon>Spermatophyta</taxon>
        <taxon>Magnoliopsida</taxon>
        <taxon>eudicotyledons</taxon>
        <taxon>Gunneridae</taxon>
        <taxon>Pentapetalae</taxon>
        <taxon>asterids</taxon>
        <taxon>lamiids</taxon>
        <taxon>Gentianales</taxon>
        <taxon>Apocynaceae</taxon>
        <taxon>Rauvolfioideae</taxon>
        <taxon>Vinceae</taxon>
        <taxon>Catharanthinae</taxon>
        <taxon>Catharanthus</taxon>
    </lineage>
</organism>
<accession>A0ACC0B3M8</accession>
<reference evidence="2" key="1">
    <citation type="journal article" date="2023" name="Nat. Plants">
        <title>Single-cell RNA sequencing provides a high-resolution roadmap for understanding the multicellular compartmentation of specialized metabolism.</title>
        <authorList>
            <person name="Sun S."/>
            <person name="Shen X."/>
            <person name="Li Y."/>
            <person name="Li Y."/>
            <person name="Wang S."/>
            <person name="Li R."/>
            <person name="Zhang H."/>
            <person name="Shen G."/>
            <person name="Guo B."/>
            <person name="Wei J."/>
            <person name="Xu J."/>
            <person name="St-Pierre B."/>
            <person name="Chen S."/>
            <person name="Sun C."/>
        </authorList>
    </citation>
    <scope>NUCLEOTIDE SEQUENCE [LARGE SCALE GENOMIC DNA]</scope>
</reference>
<name>A0ACC0B3M8_CATRO</name>
<dbReference type="EMBL" id="CM044704">
    <property type="protein sequence ID" value="KAI5667245.1"/>
    <property type="molecule type" value="Genomic_DNA"/>
</dbReference>
<proteinExistence type="predicted"/>
<dbReference type="Proteomes" id="UP001060085">
    <property type="component" value="Linkage Group LG04"/>
</dbReference>